<dbReference type="PANTHER" id="PTHR39217">
    <property type="match status" value="1"/>
</dbReference>
<evidence type="ECO:0000313" key="4">
    <source>
        <dbReference type="Proteomes" id="UP000198582"/>
    </source>
</evidence>
<keyword evidence="4" id="KW-1185">Reference proteome</keyword>
<feature type="domain" description="ATP-grasp" evidence="2">
    <location>
        <begin position="93"/>
        <end position="288"/>
    </location>
</feature>
<dbReference type="PROSITE" id="PS50975">
    <property type="entry name" value="ATP_GRASP"/>
    <property type="match status" value="1"/>
</dbReference>
<reference evidence="3 4" key="1">
    <citation type="submission" date="2016-10" db="EMBL/GenBank/DDBJ databases">
        <authorList>
            <person name="de Groot N.N."/>
        </authorList>
    </citation>
    <scope>NUCLEOTIDE SEQUENCE [LARGE SCALE GENOMIC DNA]</scope>
    <source>
        <strain evidence="3 4">DSM 44993</strain>
    </source>
</reference>
<dbReference type="GO" id="GO:0005524">
    <property type="term" value="F:ATP binding"/>
    <property type="evidence" value="ECO:0007669"/>
    <property type="project" value="UniProtKB-UniRule"/>
</dbReference>
<keyword evidence="1" id="KW-0067">ATP-binding</keyword>
<accession>A0A1H8XW35</accession>
<proteinExistence type="predicted"/>
<sequence>MSRTAIFASCAKMPEGDGDEQAVSAALDDLGFTVRWAAWDDRSVDFADAEVVVLRATWDYPERRAEFLDWCESVPALCNPAAVARWNTDKSYLVELLDAGLPVVPTTLVEPGEKPDWPRTPFVVKPSVGAGSRGVARFGADAAGAEEHLRTLHADDRTALIQPYQSSVDTQGEIALSYFGGIYSHAFTKAAMLGSTVDPSGLYLEERVAAAVPAPEVRALAEDAMDTACSLLGILRAELLYARADIVRGEDGDPRLLELELVEPTLGFRQADAGAPLRFASAVRQQLA</sequence>
<evidence type="ECO:0000313" key="3">
    <source>
        <dbReference type="EMBL" id="SEP44017.1"/>
    </source>
</evidence>
<organism evidence="3 4">
    <name type="scientific">Amycolatopsis saalfeldensis</name>
    <dbReference type="NCBI Taxonomy" id="394193"/>
    <lineage>
        <taxon>Bacteria</taxon>
        <taxon>Bacillati</taxon>
        <taxon>Actinomycetota</taxon>
        <taxon>Actinomycetes</taxon>
        <taxon>Pseudonocardiales</taxon>
        <taxon>Pseudonocardiaceae</taxon>
        <taxon>Amycolatopsis</taxon>
    </lineage>
</organism>
<dbReference type="EMBL" id="FOEF01000009">
    <property type="protein sequence ID" value="SEP44017.1"/>
    <property type="molecule type" value="Genomic_DNA"/>
</dbReference>
<dbReference type="InterPro" id="IPR011761">
    <property type="entry name" value="ATP-grasp"/>
</dbReference>
<dbReference type="SUPFAM" id="SSF56059">
    <property type="entry name" value="Glutathione synthetase ATP-binding domain-like"/>
    <property type="match status" value="1"/>
</dbReference>
<dbReference type="AlphaFoldDB" id="A0A1H8XW35"/>
<dbReference type="Gene3D" id="3.30.470.20">
    <property type="entry name" value="ATP-grasp fold, B domain"/>
    <property type="match status" value="1"/>
</dbReference>
<gene>
    <name evidence="3" type="ORF">SAMN04489732_109157</name>
</gene>
<dbReference type="InterPro" id="IPR053191">
    <property type="entry name" value="DcsG_Biosynth_Enzyme"/>
</dbReference>
<dbReference type="RefSeq" id="WP_091618879.1">
    <property type="nucleotide sequence ID" value="NZ_FOEF01000009.1"/>
</dbReference>
<name>A0A1H8XW35_9PSEU</name>
<dbReference type="Gene3D" id="3.30.1490.20">
    <property type="entry name" value="ATP-grasp fold, A domain"/>
    <property type="match status" value="1"/>
</dbReference>
<dbReference type="OrthoDB" id="3373978at2"/>
<dbReference type="STRING" id="394193.SAMN04489732_109157"/>
<keyword evidence="1" id="KW-0547">Nucleotide-binding</keyword>
<dbReference type="GO" id="GO:0046872">
    <property type="term" value="F:metal ion binding"/>
    <property type="evidence" value="ECO:0007669"/>
    <property type="project" value="InterPro"/>
</dbReference>
<evidence type="ECO:0000259" key="2">
    <source>
        <dbReference type="PROSITE" id="PS50975"/>
    </source>
</evidence>
<protein>
    <recommendedName>
        <fullName evidence="2">ATP-grasp domain-containing protein</fullName>
    </recommendedName>
</protein>
<dbReference type="InterPro" id="IPR013815">
    <property type="entry name" value="ATP_grasp_subdomain_1"/>
</dbReference>
<evidence type="ECO:0000256" key="1">
    <source>
        <dbReference type="PROSITE-ProRule" id="PRU00409"/>
    </source>
</evidence>
<dbReference type="PANTHER" id="PTHR39217:SF1">
    <property type="entry name" value="GLUTATHIONE SYNTHETASE"/>
    <property type="match status" value="1"/>
</dbReference>
<dbReference type="Proteomes" id="UP000198582">
    <property type="component" value="Unassembled WGS sequence"/>
</dbReference>